<keyword evidence="1" id="KW-0472">Membrane</keyword>
<accession>A0ABW2TVW3</accession>
<feature type="transmembrane region" description="Helical" evidence="1">
    <location>
        <begin position="61"/>
        <end position="79"/>
    </location>
</feature>
<sequence>MFVVAGFTHAFLRPGFDMARHPISMLALGGAGWVQTLAFLLTGALVLAWAAGVRGRLPSRWLPRALGALGVGLVAAGVFPADPAFGFPEGAPAGAPESISTTGALHAAAFGVAMLGWITAAVLFTRYFATTGRRGWAVLSGIAVAVLIAPLAVMGTTPVLYASSALTWTWMTAVAVVLRAGR</sequence>
<keyword evidence="1" id="KW-0812">Transmembrane</keyword>
<keyword evidence="3" id="KW-1185">Reference proteome</keyword>
<feature type="transmembrane region" description="Helical" evidence="1">
    <location>
        <begin position="23"/>
        <end position="49"/>
    </location>
</feature>
<dbReference type="Proteomes" id="UP001596512">
    <property type="component" value="Unassembled WGS sequence"/>
</dbReference>
<feature type="transmembrane region" description="Helical" evidence="1">
    <location>
        <begin position="99"/>
        <end position="124"/>
    </location>
</feature>
<keyword evidence="1" id="KW-1133">Transmembrane helix</keyword>
<comment type="caution">
    <text evidence="2">The sequence shown here is derived from an EMBL/GenBank/DDBJ whole genome shotgun (WGS) entry which is preliminary data.</text>
</comment>
<gene>
    <name evidence="2" type="ORF">ACFQV2_27030</name>
</gene>
<evidence type="ECO:0000313" key="3">
    <source>
        <dbReference type="Proteomes" id="UP001596512"/>
    </source>
</evidence>
<dbReference type="InterPro" id="IPR009339">
    <property type="entry name" value="DUF998"/>
</dbReference>
<reference evidence="3" key="1">
    <citation type="journal article" date="2019" name="Int. J. Syst. Evol. Microbiol.">
        <title>The Global Catalogue of Microorganisms (GCM) 10K type strain sequencing project: providing services to taxonomists for standard genome sequencing and annotation.</title>
        <authorList>
            <consortium name="The Broad Institute Genomics Platform"/>
            <consortium name="The Broad Institute Genome Sequencing Center for Infectious Disease"/>
            <person name="Wu L."/>
            <person name="Ma J."/>
        </authorList>
    </citation>
    <scope>NUCLEOTIDE SEQUENCE [LARGE SCALE GENOMIC DNA]</scope>
    <source>
        <strain evidence="3">JCM 17695</strain>
    </source>
</reference>
<organism evidence="2 3">
    <name type="scientific">Actinokineospora soli</name>
    <dbReference type="NCBI Taxonomy" id="1048753"/>
    <lineage>
        <taxon>Bacteria</taxon>
        <taxon>Bacillati</taxon>
        <taxon>Actinomycetota</taxon>
        <taxon>Actinomycetes</taxon>
        <taxon>Pseudonocardiales</taxon>
        <taxon>Pseudonocardiaceae</taxon>
        <taxon>Actinokineospora</taxon>
    </lineage>
</organism>
<name>A0ABW2TVW3_9PSEU</name>
<evidence type="ECO:0000313" key="2">
    <source>
        <dbReference type="EMBL" id="MFC7616578.1"/>
    </source>
</evidence>
<dbReference type="Pfam" id="PF06197">
    <property type="entry name" value="DUF998"/>
    <property type="match status" value="1"/>
</dbReference>
<dbReference type="EMBL" id="JBHTEY010000004">
    <property type="protein sequence ID" value="MFC7616578.1"/>
    <property type="molecule type" value="Genomic_DNA"/>
</dbReference>
<feature type="transmembrane region" description="Helical" evidence="1">
    <location>
        <begin position="159"/>
        <end position="178"/>
    </location>
</feature>
<protein>
    <submittedName>
        <fullName evidence="2">DUF998 domain-containing protein</fullName>
    </submittedName>
</protein>
<feature type="transmembrane region" description="Helical" evidence="1">
    <location>
        <begin position="136"/>
        <end position="153"/>
    </location>
</feature>
<evidence type="ECO:0000256" key="1">
    <source>
        <dbReference type="SAM" id="Phobius"/>
    </source>
</evidence>
<proteinExistence type="predicted"/>